<proteinExistence type="predicted"/>
<evidence type="ECO:0000313" key="1">
    <source>
        <dbReference type="EMBL" id="TKC95238.1"/>
    </source>
</evidence>
<dbReference type="SUPFAM" id="SSF48452">
    <property type="entry name" value="TPR-like"/>
    <property type="match status" value="1"/>
</dbReference>
<name>A0A4U1IMI5_9BACT</name>
<dbReference type="AlphaFoldDB" id="A0A4U1IMI5"/>
<dbReference type="Proteomes" id="UP000309215">
    <property type="component" value="Unassembled WGS sequence"/>
</dbReference>
<protein>
    <recommendedName>
        <fullName evidence="3">Tetratricopeptide repeat protein</fullName>
    </recommendedName>
</protein>
<sequence length="132" mass="14526">MDPRDVEAEALRRADLSHPAAVLTVVAALLEQPSTAPIGYMIRAQLSLERGNPEAAVEDLRRTLFLRPEHRLARYWYVVALQRARQVAQSLTQGRALEGLLVNSPADALLEDGETTAGQLLDAVRFVKEGLV</sequence>
<dbReference type="InterPro" id="IPR011990">
    <property type="entry name" value="TPR-like_helical_dom_sf"/>
</dbReference>
<dbReference type="Gene3D" id="1.25.40.10">
    <property type="entry name" value="Tetratricopeptide repeat domain"/>
    <property type="match status" value="1"/>
</dbReference>
<gene>
    <name evidence="1" type="ORF">E8A74_47315</name>
</gene>
<evidence type="ECO:0008006" key="3">
    <source>
        <dbReference type="Google" id="ProtNLM"/>
    </source>
</evidence>
<evidence type="ECO:0000313" key="2">
    <source>
        <dbReference type="Proteomes" id="UP000309215"/>
    </source>
</evidence>
<comment type="caution">
    <text evidence="1">The sequence shown here is derived from an EMBL/GenBank/DDBJ whole genome shotgun (WGS) entry which is preliminary data.</text>
</comment>
<reference evidence="1 2" key="1">
    <citation type="submission" date="2019-04" db="EMBL/GenBank/DDBJ databases">
        <authorList>
            <person name="Li Y."/>
            <person name="Wang J."/>
        </authorList>
    </citation>
    <scope>NUCLEOTIDE SEQUENCE [LARGE SCALE GENOMIC DNA]</scope>
    <source>
        <strain evidence="1 2">DSM 14668</strain>
    </source>
</reference>
<accession>A0A4U1IMI5</accession>
<dbReference type="EMBL" id="SSMQ01000099">
    <property type="protein sequence ID" value="TKC95238.1"/>
    <property type="molecule type" value="Genomic_DNA"/>
</dbReference>
<organism evidence="1 2">
    <name type="scientific">Polyangium fumosum</name>
    <dbReference type="NCBI Taxonomy" id="889272"/>
    <lineage>
        <taxon>Bacteria</taxon>
        <taxon>Pseudomonadati</taxon>
        <taxon>Myxococcota</taxon>
        <taxon>Polyangia</taxon>
        <taxon>Polyangiales</taxon>
        <taxon>Polyangiaceae</taxon>
        <taxon>Polyangium</taxon>
    </lineage>
</organism>
<keyword evidence="2" id="KW-1185">Reference proteome</keyword>